<evidence type="ECO:0000256" key="1">
    <source>
        <dbReference type="ARBA" id="ARBA00010040"/>
    </source>
</evidence>
<keyword evidence="3" id="KW-0720">Serine protease</keyword>
<evidence type="ECO:0000256" key="2">
    <source>
        <dbReference type="ARBA" id="ARBA00022801"/>
    </source>
</evidence>
<dbReference type="RefSeq" id="XP_046065913.1">
    <property type="nucleotide sequence ID" value="XM_046217561.1"/>
</dbReference>
<dbReference type="Pfam" id="PF00326">
    <property type="entry name" value="Peptidase_S9"/>
    <property type="match status" value="1"/>
</dbReference>
<dbReference type="GO" id="GO:0006508">
    <property type="term" value="P:proteolysis"/>
    <property type="evidence" value="ECO:0007669"/>
    <property type="project" value="InterPro"/>
</dbReference>
<gene>
    <name evidence="7" type="ORF">BGW36DRAFT_391090</name>
</gene>
<evidence type="ECO:0000256" key="3">
    <source>
        <dbReference type="ARBA" id="ARBA00022825"/>
    </source>
</evidence>
<dbReference type="Proteomes" id="UP001201262">
    <property type="component" value="Unassembled WGS sequence"/>
</dbReference>
<keyword evidence="2 7" id="KW-0378">Hydrolase</keyword>
<dbReference type="SUPFAM" id="SSF82171">
    <property type="entry name" value="DPP6 N-terminal domain-like"/>
    <property type="match status" value="1"/>
</dbReference>
<evidence type="ECO:0000313" key="7">
    <source>
        <dbReference type="EMBL" id="KAH8689559.1"/>
    </source>
</evidence>
<dbReference type="SUPFAM" id="SSF53474">
    <property type="entry name" value="alpha/beta-Hydrolases"/>
    <property type="match status" value="1"/>
</dbReference>
<proteinExistence type="inferred from homology"/>
<dbReference type="Pfam" id="PF07676">
    <property type="entry name" value="PD40"/>
    <property type="match status" value="2"/>
</dbReference>
<dbReference type="GO" id="GO:0004252">
    <property type="term" value="F:serine-type endopeptidase activity"/>
    <property type="evidence" value="ECO:0007669"/>
    <property type="project" value="TreeGrafter"/>
</dbReference>
<organism evidence="7 8">
    <name type="scientific">Talaromyces proteolyticus</name>
    <dbReference type="NCBI Taxonomy" id="1131652"/>
    <lineage>
        <taxon>Eukaryota</taxon>
        <taxon>Fungi</taxon>
        <taxon>Dikarya</taxon>
        <taxon>Ascomycota</taxon>
        <taxon>Pezizomycotina</taxon>
        <taxon>Eurotiomycetes</taxon>
        <taxon>Eurotiomycetidae</taxon>
        <taxon>Eurotiales</taxon>
        <taxon>Trichocomaceae</taxon>
        <taxon>Talaromyces</taxon>
        <taxon>Talaromyces sect. Bacilispori</taxon>
    </lineage>
</organism>
<feature type="compositionally biased region" description="Low complexity" evidence="5">
    <location>
        <begin position="397"/>
        <end position="408"/>
    </location>
</feature>
<dbReference type="GeneID" id="70247848"/>
<dbReference type="InterPro" id="IPR011042">
    <property type="entry name" value="6-blade_b-propeller_TolB-like"/>
</dbReference>
<protein>
    <recommendedName>
        <fullName evidence="4">Dipeptidyl-peptidase V</fullName>
    </recommendedName>
</protein>
<dbReference type="EMBL" id="JAJTJA010000015">
    <property type="protein sequence ID" value="KAH8689559.1"/>
    <property type="molecule type" value="Genomic_DNA"/>
</dbReference>
<evidence type="ECO:0000256" key="5">
    <source>
        <dbReference type="SAM" id="MobiDB-lite"/>
    </source>
</evidence>
<feature type="region of interest" description="Disordered" evidence="5">
    <location>
        <begin position="382"/>
        <end position="408"/>
    </location>
</feature>
<name>A0AAD4KHI9_9EURO</name>
<accession>A0AAD4KHI9</accession>
<dbReference type="InterPro" id="IPR011659">
    <property type="entry name" value="WD40"/>
</dbReference>
<evidence type="ECO:0000256" key="4">
    <source>
        <dbReference type="ARBA" id="ARBA00032829"/>
    </source>
</evidence>
<dbReference type="InterPro" id="IPR001375">
    <property type="entry name" value="Peptidase_S9_cat"/>
</dbReference>
<sequence>MPELSLEALADLQIPRDLRISPDGQRVIYTLESFSRKEEHPVSSLWVAEIGVSNSSRQITSGVFKDEAPRWSPDGKFVAFISDRARKGRSSAIYLLPITGLGGEAYAITNPDNGKRIASFEWSPDGAYIAFLSEDEAEGGADDSDARVFGLDYQRLRLVDVASRKVTTLIHGNQHVEQFSWSRDSVEIVYTVQSIPGVDTSSSRVEIVNLQSRSARHFIDFRGLISALAWPLQDTIYFIGSATSRNEARPNSVYEARVRKRQWGSYFGWEGDAIALHITRDSVIARVKNTDHDAAHVLGIAAIRWPYESFFKSAFEITGFDAFRLPEADDFTLAITRSSPEQPSEVWSVNNPNIEDNSFTQLSSHNSSSPHTSNLTEAEYISTRSSDGQERGGWLFKPKPSSSNSSTPLPTVVHLHGGSFYQVLRSFSVSQHLEVPLLTAAGYAVLFPNYRGISSHADYADIAAVLRKAIAKGLVDGGRLAISGSFFASPVLSRNEFKFRAALSGPGNSTSAEGVGSIISSSQGTGTLPDVFGTRRSVQTSKIAKTPTLILHGIEDERVSSARAYWRDAQRSNQPVELVLYPRESGQIRERGHLIDLWRRIRGFYDSHLSDQFKS</sequence>
<comment type="caution">
    <text evidence="7">The sequence shown here is derived from an EMBL/GenBank/DDBJ whole genome shotgun (WGS) entry which is preliminary data.</text>
</comment>
<dbReference type="PANTHER" id="PTHR42776:SF27">
    <property type="entry name" value="DIPEPTIDYL PEPTIDASE FAMILY MEMBER 6"/>
    <property type="match status" value="1"/>
</dbReference>
<evidence type="ECO:0000313" key="8">
    <source>
        <dbReference type="Proteomes" id="UP001201262"/>
    </source>
</evidence>
<dbReference type="AlphaFoldDB" id="A0AAD4KHI9"/>
<keyword evidence="8" id="KW-1185">Reference proteome</keyword>
<comment type="similarity">
    <text evidence="1">Belongs to the peptidase S9C family.</text>
</comment>
<dbReference type="Gene3D" id="2.120.10.30">
    <property type="entry name" value="TolB, C-terminal domain"/>
    <property type="match status" value="1"/>
</dbReference>
<reference evidence="7" key="1">
    <citation type="submission" date="2021-12" db="EMBL/GenBank/DDBJ databases">
        <title>Convergent genome expansion in fungi linked to evolution of root-endophyte symbiosis.</title>
        <authorList>
            <consortium name="DOE Joint Genome Institute"/>
            <person name="Ke Y.-H."/>
            <person name="Bonito G."/>
            <person name="Liao H.-L."/>
            <person name="Looney B."/>
            <person name="Rojas-Flechas A."/>
            <person name="Nash J."/>
            <person name="Hameed K."/>
            <person name="Schadt C."/>
            <person name="Martin F."/>
            <person name="Crous P.W."/>
            <person name="Miettinen O."/>
            <person name="Magnuson J.K."/>
            <person name="Labbe J."/>
            <person name="Jacobson D."/>
            <person name="Doktycz M.J."/>
            <person name="Veneault-Fourrey C."/>
            <person name="Kuo A."/>
            <person name="Mondo S."/>
            <person name="Calhoun S."/>
            <person name="Riley R."/>
            <person name="Ohm R."/>
            <person name="LaButti K."/>
            <person name="Andreopoulos B."/>
            <person name="Pangilinan J."/>
            <person name="Nolan M."/>
            <person name="Tritt A."/>
            <person name="Clum A."/>
            <person name="Lipzen A."/>
            <person name="Daum C."/>
            <person name="Barry K."/>
            <person name="Grigoriev I.V."/>
            <person name="Vilgalys R."/>
        </authorList>
    </citation>
    <scope>NUCLEOTIDE SEQUENCE</scope>
    <source>
        <strain evidence="7">PMI_201</strain>
    </source>
</reference>
<evidence type="ECO:0000259" key="6">
    <source>
        <dbReference type="Pfam" id="PF00326"/>
    </source>
</evidence>
<dbReference type="InterPro" id="IPR029058">
    <property type="entry name" value="AB_hydrolase_fold"/>
</dbReference>
<dbReference type="Gene3D" id="3.40.50.1820">
    <property type="entry name" value="alpha/beta hydrolase"/>
    <property type="match status" value="1"/>
</dbReference>
<dbReference type="PANTHER" id="PTHR42776">
    <property type="entry name" value="SERINE PEPTIDASE S9 FAMILY MEMBER"/>
    <property type="match status" value="1"/>
</dbReference>
<keyword evidence="3" id="KW-0645">Protease</keyword>
<feature type="domain" description="Peptidase S9 prolyl oligopeptidase catalytic" evidence="6">
    <location>
        <begin position="433"/>
        <end position="610"/>
    </location>
</feature>